<reference evidence="2 3" key="1">
    <citation type="submission" date="2019-02" db="EMBL/GenBank/DDBJ databases">
        <title>Deep-cultivation of Planctomycetes and their phenomic and genomic characterization uncovers novel biology.</title>
        <authorList>
            <person name="Wiegand S."/>
            <person name="Jogler M."/>
            <person name="Boedeker C."/>
            <person name="Pinto D."/>
            <person name="Vollmers J."/>
            <person name="Rivas-Marin E."/>
            <person name="Kohn T."/>
            <person name="Peeters S.H."/>
            <person name="Heuer A."/>
            <person name="Rast P."/>
            <person name="Oberbeckmann S."/>
            <person name="Bunk B."/>
            <person name="Jeske O."/>
            <person name="Meyerdierks A."/>
            <person name="Storesund J.E."/>
            <person name="Kallscheuer N."/>
            <person name="Luecker S."/>
            <person name="Lage O.M."/>
            <person name="Pohl T."/>
            <person name="Merkel B.J."/>
            <person name="Hornburger P."/>
            <person name="Mueller R.-W."/>
            <person name="Bruemmer F."/>
            <person name="Labrenz M."/>
            <person name="Spormann A.M."/>
            <person name="Op den Camp H."/>
            <person name="Overmann J."/>
            <person name="Amann R."/>
            <person name="Jetten M.S.M."/>
            <person name="Mascher T."/>
            <person name="Medema M.H."/>
            <person name="Devos D.P."/>
            <person name="Kaster A.-K."/>
            <person name="Ovreas L."/>
            <person name="Rohde M."/>
            <person name="Galperin M.Y."/>
            <person name="Jogler C."/>
        </authorList>
    </citation>
    <scope>NUCLEOTIDE SEQUENCE [LARGE SCALE GENOMIC DNA]</scope>
    <source>
        <strain evidence="2 3">Pla85_3_4</strain>
    </source>
</reference>
<organism evidence="2 3">
    <name type="scientific">Lignipirellula cremea</name>
    <dbReference type="NCBI Taxonomy" id="2528010"/>
    <lineage>
        <taxon>Bacteria</taxon>
        <taxon>Pseudomonadati</taxon>
        <taxon>Planctomycetota</taxon>
        <taxon>Planctomycetia</taxon>
        <taxon>Pirellulales</taxon>
        <taxon>Pirellulaceae</taxon>
        <taxon>Lignipirellula</taxon>
    </lineage>
</organism>
<name>A0A518DXG8_9BACT</name>
<accession>A0A518DXG8</accession>
<evidence type="ECO:0000313" key="3">
    <source>
        <dbReference type="Proteomes" id="UP000317648"/>
    </source>
</evidence>
<protein>
    <submittedName>
        <fullName evidence="2">Uncharacterized protein</fullName>
    </submittedName>
</protein>
<sequence length="351" mass="39148">MTRQQKLLMRMAIAIHERLHSKTTHDKSVALPTAAWQQCETLNHKLRKATQHGWSLAANRLNHDLRSAVERLRIEIAELDHKLRPSVREGRNASVADIYADLIALHDEFEDVAFNRRAHTLSVTTEAIELDGVYLGPFEIRLDWTDLPEGHPNNYRVIAVDANPAAANDSVTHPHVQDEAVCEGDGHQPIRKALEQGRLLDFFLIVANLLRTYNSGSPFVSLSDWHGAECADCGGTVCDDERWTCEKCETTVCGECYYNCPGCDGTFCNECVTRSEGCDENHCSGCMKECSRCDAELCQGCLNDNERCSDCHDQELEEEAEEMEDDGSGHRRDDAGAPLQPNRLGQVAVPA</sequence>
<evidence type="ECO:0000313" key="2">
    <source>
        <dbReference type="EMBL" id="QDU96527.1"/>
    </source>
</evidence>
<keyword evidence="3" id="KW-1185">Reference proteome</keyword>
<dbReference type="Proteomes" id="UP000317648">
    <property type="component" value="Chromosome"/>
</dbReference>
<gene>
    <name evidence="2" type="ORF">Pla8534_43480</name>
</gene>
<dbReference type="OrthoDB" id="258484at2"/>
<proteinExistence type="predicted"/>
<evidence type="ECO:0000256" key="1">
    <source>
        <dbReference type="SAM" id="MobiDB-lite"/>
    </source>
</evidence>
<feature type="region of interest" description="Disordered" evidence="1">
    <location>
        <begin position="319"/>
        <end position="351"/>
    </location>
</feature>
<dbReference type="RefSeq" id="WP_145055149.1">
    <property type="nucleotide sequence ID" value="NZ_CP036433.1"/>
</dbReference>
<dbReference type="EMBL" id="CP036433">
    <property type="protein sequence ID" value="QDU96527.1"/>
    <property type="molecule type" value="Genomic_DNA"/>
</dbReference>
<dbReference type="AlphaFoldDB" id="A0A518DXG8"/>
<dbReference type="KEGG" id="lcre:Pla8534_43480"/>